<name>A0A2T1LZP0_9CHRO</name>
<dbReference type="AlphaFoldDB" id="A0A2T1LZP0"/>
<sequence>MNMVISLLRSLLFSTVLSFVVPIFAVGGVFATLCTVSYVPGIASVGQIGASSIVGFLSVFGSGYPIQGILIIGGTFAVAGSLFDLFNFYVNQGSRGH</sequence>
<gene>
    <name evidence="2" type="ORF">C7H19_07470</name>
</gene>
<feature type="transmembrane region" description="Helical" evidence="1">
    <location>
        <begin position="41"/>
        <end position="61"/>
    </location>
</feature>
<organism evidence="2 3">
    <name type="scientific">Aphanothece hegewaldii CCALA 016</name>
    <dbReference type="NCBI Taxonomy" id="2107694"/>
    <lineage>
        <taxon>Bacteria</taxon>
        <taxon>Bacillati</taxon>
        <taxon>Cyanobacteriota</taxon>
        <taxon>Cyanophyceae</taxon>
        <taxon>Oscillatoriophycideae</taxon>
        <taxon>Chroococcales</taxon>
        <taxon>Aphanothecaceae</taxon>
        <taxon>Aphanothece</taxon>
    </lineage>
</organism>
<proteinExistence type="predicted"/>
<keyword evidence="3" id="KW-1185">Reference proteome</keyword>
<dbReference type="EMBL" id="PXOH01000006">
    <property type="protein sequence ID" value="PSF37815.1"/>
    <property type="molecule type" value="Genomic_DNA"/>
</dbReference>
<keyword evidence="1" id="KW-0812">Transmembrane</keyword>
<dbReference type="OrthoDB" id="488264at2"/>
<feature type="transmembrane region" description="Helical" evidence="1">
    <location>
        <begin position="68"/>
        <end position="90"/>
    </location>
</feature>
<dbReference type="Proteomes" id="UP000239001">
    <property type="component" value="Unassembled WGS sequence"/>
</dbReference>
<evidence type="ECO:0000313" key="2">
    <source>
        <dbReference type="EMBL" id="PSF37815.1"/>
    </source>
</evidence>
<comment type="caution">
    <text evidence="2">The sequence shown here is derived from an EMBL/GenBank/DDBJ whole genome shotgun (WGS) entry which is preliminary data.</text>
</comment>
<reference evidence="2 3" key="1">
    <citation type="submission" date="2018-03" db="EMBL/GenBank/DDBJ databases">
        <title>The ancient ancestry and fast evolution of plastids.</title>
        <authorList>
            <person name="Moore K.R."/>
            <person name="Magnabosco C."/>
            <person name="Momper L."/>
            <person name="Gold D.A."/>
            <person name="Bosak T."/>
            <person name="Fournier G.P."/>
        </authorList>
    </citation>
    <scope>NUCLEOTIDE SEQUENCE [LARGE SCALE GENOMIC DNA]</scope>
    <source>
        <strain evidence="2 3">CCALA 016</strain>
    </source>
</reference>
<keyword evidence="1" id="KW-1133">Transmembrane helix</keyword>
<keyword evidence="1" id="KW-0472">Membrane</keyword>
<evidence type="ECO:0000313" key="3">
    <source>
        <dbReference type="Proteomes" id="UP000239001"/>
    </source>
</evidence>
<protein>
    <submittedName>
        <fullName evidence="2">Uncharacterized protein</fullName>
    </submittedName>
</protein>
<evidence type="ECO:0000256" key="1">
    <source>
        <dbReference type="SAM" id="Phobius"/>
    </source>
</evidence>
<reference evidence="2 3" key="2">
    <citation type="submission" date="2018-03" db="EMBL/GenBank/DDBJ databases">
        <authorList>
            <person name="Keele B.F."/>
        </authorList>
    </citation>
    <scope>NUCLEOTIDE SEQUENCE [LARGE SCALE GENOMIC DNA]</scope>
    <source>
        <strain evidence="2 3">CCALA 016</strain>
    </source>
</reference>
<accession>A0A2T1LZP0</accession>
<dbReference type="RefSeq" id="WP_106456256.1">
    <property type="nucleotide sequence ID" value="NZ_PXOH01000006.1"/>
</dbReference>